<name>B5IF99_ACIB4</name>
<keyword evidence="2" id="KW-1185">Reference proteome</keyword>
<proteinExistence type="predicted"/>
<organism evidence="1 2">
    <name type="scientific">Aciduliprofundum boonei (strain DSM 19572 / T469)</name>
    <dbReference type="NCBI Taxonomy" id="439481"/>
    <lineage>
        <taxon>Archaea</taxon>
        <taxon>Methanobacteriati</taxon>
        <taxon>Thermoplasmatota</taxon>
        <taxon>DHVE2 group</taxon>
        <taxon>Candidatus Aciduliprofundum</taxon>
    </lineage>
</organism>
<dbReference type="EMBL" id="CP001941">
    <property type="protein sequence ID" value="ADD07875.1"/>
    <property type="molecule type" value="Genomic_DNA"/>
</dbReference>
<dbReference type="RefSeq" id="WP_008085398.1">
    <property type="nucleotide sequence ID" value="NC_013926.1"/>
</dbReference>
<dbReference type="STRING" id="439481.Aboo_0063"/>
<dbReference type="AlphaFoldDB" id="B5IF99"/>
<dbReference type="HOGENOM" id="CLU_822833_0_0_2"/>
<evidence type="ECO:0000313" key="2">
    <source>
        <dbReference type="Proteomes" id="UP000001400"/>
    </source>
</evidence>
<dbReference type="Proteomes" id="UP000001400">
    <property type="component" value="Chromosome"/>
</dbReference>
<evidence type="ECO:0000313" key="1">
    <source>
        <dbReference type="EMBL" id="ADD07875.1"/>
    </source>
</evidence>
<dbReference type="GeneID" id="8826999"/>
<dbReference type="SUPFAM" id="SSF52317">
    <property type="entry name" value="Class I glutamine amidotransferase-like"/>
    <property type="match status" value="1"/>
</dbReference>
<protein>
    <submittedName>
        <fullName evidence="1">Uncharacterized protein</fullName>
    </submittedName>
</protein>
<reference evidence="1" key="1">
    <citation type="submission" date="2010-02" db="EMBL/GenBank/DDBJ databases">
        <title>Complete sequence of Aciduliprofundum boonei T469.</title>
        <authorList>
            <consortium name="US DOE Joint Genome Institute"/>
            <person name="Lucas S."/>
            <person name="Copeland A."/>
            <person name="Lapidus A."/>
            <person name="Cheng J.-F."/>
            <person name="Bruce D."/>
            <person name="Goodwin L."/>
            <person name="Pitluck S."/>
            <person name="Saunders E."/>
            <person name="Detter J.C."/>
            <person name="Han C."/>
            <person name="Tapia R."/>
            <person name="Land M."/>
            <person name="Hauser L."/>
            <person name="Kyrpides N."/>
            <person name="Mikhailova N."/>
            <person name="Flores G."/>
            <person name="Reysenbach A.-L."/>
            <person name="Woyke T."/>
        </authorList>
    </citation>
    <scope>NUCLEOTIDE SEQUENCE</scope>
    <source>
        <strain evidence="1">T469</strain>
    </source>
</reference>
<dbReference type="Gene3D" id="3.40.50.880">
    <property type="match status" value="1"/>
</dbReference>
<gene>
    <name evidence="1" type="ordered locus">Aboo_0063</name>
</gene>
<dbReference type="OrthoDB" id="71102at2157"/>
<accession>B5IF99</accession>
<dbReference type="CDD" id="cd03128">
    <property type="entry name" value="GAT_1"/>
    <property type="match status" value="1"/>
</dbReference>
<dbReference type="KEGG" id="abi:Aboo_0063"/>
<dbReference type="InterPro" id="IPR029062">
    <property type="entry name" value="Class_I_gatase-like"/>
</dbReference>
<sequence length="318" mass="36340">MRKIGAIVLTILILSIAFFVFIVPLFNDYSTPPSFRITHMDGGLFVRWYSKVPLIGKIELDGKNYTENCPVMLHKIFVPYFKRATHIRIVEMDRKIEVHSFCINIKNIKNSPIIIGLYNYSEIINISVISKLEFEEQNFKIEKIVSNNFSSIQKLCSYDAVVFPNGDINHIMGSLTYPERENLVRYVREGGSFLGISAGASIISKYVIWKNKDYENCNFSLYPGKLIGPLNSIEIFKNSTKIRRYTGFSSEINLTNASYFTYSGNISIIATYENPNRPAAIKFNIDGGRVLLFGFDLCNIKNKKLSELISSEIEWLVL</sequence>